<name>A0A267H7D5_9PLAT</name>
<feature type="transmembrane region" description="Helical" evidence="2">
    <location>
        <begin position="381"/>
        <end position="405"/>
    </location>
</feature>
<feature type="compositionally biased region" description="Low complexity" evidence="1">
    <location>
        <begin position="154"/>
        <end position="177"/>
    </location>
</feature>
<gene>
    <name evidence="3" type="ORF">BOX15_Mlig032052g1</name>
</gene>
<keyword evidence="2" id="KW-0812">Transmembrane</keyword>
<feature type="compositionally biased region" description="Low complexity" evidence="1">
    <location>
        <begin position="98"/>
        <end position="111"/>
    </location>
</feature>
<feature type="compositionally biased region" description="Polar residues" evidence="1">
    <location>
        <begin position="72"/>
        <end position="82"/>
    </location>
</feature>
<comment type="caution">
    <text evidence="3">The sequence shown here is derived from an EMBL/GenBank/DDBJ whole genome shotgun (WGS) entry which is preliminary data.</text>
</comment>
<accession>A0A267H7D5</accession>
<keyword evidence="2" id="KW-0472">Membrane</keyword>
<feature type="region of interest" description="Disordered" evidence="1">
    <location>
        <begin position="149"/>
        <end position="197"/>
    </location>
</feature>
<keyword evidence="2" id="KW-1133">Transmembrane helix</keyword>
<organism evidence="3 4">
    <name type="scientific">Macrostomum lignano</name>
    <dbReference type="NCBI Taxonomy" id="282301"/>
    <lineage>
        <taxon>Eukaryota</taxon>
        <taxon>Metazoa</taxon>
        <taxon>Spiralia</taxon>
        <taxon>Lophotrochozoa</taxon>
        <taxon>Platyhelminthes</taxon>
        <taxon>Rhabditophora</taxon>
        <taxon>Macrostomorpha</taxon>
        <taxon>Macrostomida</taxon>
        <taxon>Macrostomidae</taxon>
        <taxon>Macrostomum</taxon>
    </lineage>
</organism>
<feature type="compositionally biased region" description="Polar residues" evidence="1">
    <location>
        <begin position="1"/>
        <end position="13"/>
    </location>
</feature>
<feature type="compositionally biased region" description="Low complexity" evidence="1">
    <location>
        <begin position="124"/>
        <end position="136"/>
    </location>
</feature>
<evidence type="ECO:0000313" key="3">
    <source>
        <dbReference type="EMBL" id="PAA93479.1"/>
    </source>
</evidence>
<dbReference type="AlphaFoldDB" id="A0A267H7D5"/>
<evidence type="ECO:0000313" key="4">
    <source>
        <dbReference type="Proteomes" id="UP000215902"/>
    </source>
</evidence>
<protein>
    <submittedName>
        <fullName evidence="3">Uncharacterized protein</fullName>
    </submittedName>
</protein>
<evidence type="ECO:0000256" key="1">
    <source>
        <dbReference type="SAM" id="MobiDB-lite"/>
    </source>
</evidence>
<dbReference type="EMBL" id="NIVC01000027">
    <property type="protein sequence ID" value="PAA93479.1"/>
    <property type="molecule type" value="Genomic_DNA"/>
</dbReference>
<feature type="region of interest" description="Disordered" evidence="1">
    <location>
        <begin position="303"/>
        <end position="335"/>
    </location>
</feature>
<feature type="region of interest" description="Disordered" evidence="1">
    <location>
        <begin position="1"/>
        <end position="136"/>
    </location>
</feature>
<proteinExistence type="predicted"/>
<dbReference type="Proteomes" id="UP000215902">
    <property type="component" value="Unassembled WGS sequence"/>
</dbReference>
<sequence length="441" mass="45659">MSNTGGQNSTTRSMVAKRLLFRQPKVTKVYPDSESQSGPSGSNGKAGSLGPLSTEAAKGTRKLLASFDSDESAYQSGNSSPAASGPQPATVGADESASSTSTVTTVTSGVSPKSALDRLTPLDAETGGAAGSEGTASLGCIELGEVRAVKSTEDSSAQDQEQQQQQQQQQCQNAQNCNCEHPSNARPGGRCVHFSNENPASDAVSEVDAAVEDGADEEGDNAAEAEFRDRLKRLFGLQPRRSVDASASVVAADASGSAASIDPDSNVDLRQLQQQHRMHSAAPQSRSRRQSLAARIFGRLPTALGGRRRSGDSGGAGSVTDLGSEATGSTTGGPCSVCGEPNCETHAEMTNGCWPRRHMRLMGCFKTIEERERAQMLENNLVARVTTIVVVIIILGLIIGLIVLASTAKSSSSGSTTATTWMTTAASTTVQSTTASTNATG</sequence>
<evidence type="ECO:0000256" key="2">
    <source>
        <dbReference type="SAM" id="Phobius"/>
    </source>
</evidence>
<keyword evidence="4" id="KW-1185">Reference proteome</keyword>
<feature type="compositionally biased region" description="Polar residues" evidence="1">
    <location>
        <begin position="33"/>
        <end position="45"/>
    </location>
</feature>
<reference evidence="3 4" key="1">
    <citation type="submission" date="2017-06" db="EMBL/GenBank/DDBJ databases">
        <title>A platform for efficient transgenesis in Macrostomum lignano, a flatworm model organism for stem cell research.</title>
        <authorList>
            <person name="Berezikov E."/>
        </authorList>
    </citation>
    <scope>NUCLEOTIDE SEQUENCE [LARGE SCALE GENOMIC DNA]</scope>
    <source>
        <strain evidence="3">DV1</strain>
        <tissue evidence="3">Whole organism</tissue>
    </source>
</reference>